<comment type="caution">
    <text evidence="1">The sequence shown here is derived from an EMBL/GenBank/DDBJ whole genome shotgun (WGS) entry which is preliminary data.</text>
</comment>
<dbReference type="Proteomes" id="UP000028483">
    <property type="component" value="Unassembled WGS sequence"/>
</dbReference>
<organism evidence="1">
    <name type="scientific">Xenorhabdus bovienii str. oregonense</name>
    <dbReference type="NCBI Taxonomy" id="1398202"/>
    <lineage>
        <taxon>Bacteria</taxon>
        <taxon>Pseudomonadati</taxon>
        <taxon>Pseudomonadota</taxon>
        <taxon>Gammaproteobacteria</taxon>
        <taxon>Enterobacterales</taxon>
        <taxon>Morganellaceae</taxon>
        <taxon>Xenorhabdus</taxon>
    </lineage>
</organism>
<name>A0A077P9A3_XENBV</name>
<dbReference type="AlphaFoldDB" id="A0A077P9A3"/>
<reference evidence="1" key="1">
    <citation type="submission" date="2013-07" db="EMBL/GenBank/DDBJ databases">
        <title>Sub-species coevolution in mutualistic symbiosis.</title>
        <authorList>
            <person name="Murfin K."/>
            <person name="Klassen J."/>
            <person name="Lee M."/>
            <person name="Forst S."/>
            <person name="Stock P."/>
            <person name="Goodrich-Blair H."/>
        </authorList>
    </citation>
    <scope>NUCLEOTIDE SEQUENCE [LARGE SCALE GENOMIC DNA]</scope>
    <source>
        <strain evidence="1">Oregonense</strain>
    </source>
</reference>
<proteinExistence type="predicted"/>
<evidence type="ECO:0000313" key="1">
    <source>
        <dbReference type="EMBL" id="CDH07213.1"/>
    </source>
</evidence>
<dbReference type="RefSeq" id="WP_038258991.1">
    <property type="nucleotide sequence ID" value="NZ_CAWLUU010000224.1"/>
</dbReference>
<gene>
    <name evidence="1" type="ORF">XBO1_2570030</name>
</gene>
<protein>
    <submittedName>
        <fullName evidence="1">Uncharacterized protein</fullName>
    </submittedName>
</protein>
<sequence length="176" mass="18896">MRVITAKLKNVMVLMQGIVAKRSAPGTKTAIPLFKIRQTIFVVTRNQMVLASATSVSDALIDTSSTFTNYLGLSNRNAEVVVHLFHYVTRNELRDTSSNLKGASVQFNVNNPTLSSSAVAKRRISTPPAAASSPQSAITGNTWYSAPLAACSHFTVGILLLSGREEKLATTLTRGT</sequence>
<dbReference type="HOGENOM" id="CLU_1524554_0_0_6"/>
<accession>A0A077P9A3</accession>
<dbReference type="EMBL" id="CBSX010000176">
    <property type="protein sequence ID" value="CDH07213.1"/>
    <property type="molecule type" value="Genomic_DNA"/>
</dbReference>